<name>A0A2I0V929_9ASPA</name>
<keyword evidence="2" id="KW-1185">Reference proteome</keyword>
<protein>
    <submittedName>
        <fullName evidence="1">Uncharacterized protein</fullName>
    </submittedName>
</protein>
<evidence type="ECO:0000313" key="2">
    <source>
        <dbReference type="Proteomes" id="UP000233837"/>
    </source>
</evidence>
<proteinExistence type="predicted"/>
<dbReference type="AlphaFoldDB" id="A0A2I0V929"/>
<accession>A0A2I0V929</accession>
<gene>
    <name evidence="1" type="ORF">MA16_Dca019616</name>
</gene>
<dbReference type="EMBL" id="KZ504038">
    <property type="protein sequence ID" value="PKU59914.1"/>
    <property type="molecule type" value="Genomic_DNA"/>
</dbReference>
<organism evidence="1 2">
    <name type="scientific">Dendrobium catenatum</name>
    <dbReference type="NCBI Taxonomy" id="906689"/>
    <lineage>
        <taxon>Eukaryota</taxon>
        <taxon>Viridiplantae</taxon>
        <taxon>Streptophyta</taxon>
        <taxon>Embryophyta</taxon>
        <taxon>Tracheophyta</taxon>
        <taxon>Spermatophyta</taxon>
        <taxon>Magnoliopsida</taxon>
        <taxon>Liliopsida</taxon>
        <taxon>Asparagales</taxon>
        <taxon>Orchidaceae</taxon>
        <taxon>Epidendroideae</taxon>
        <taxon>Malaxideae</taxon>
        <taxon>Dendrobiinae</taxon>
        <taxon>Dendrobium</taxon>
    </lineage>
</organism>
<evidence type="ECO:0000313" key="1">
    <source>
        <dbReference type="EMBL" id="PKU59914.1"/>
    </source>
</evidence>
<dbReference type="Proteomes" id="UP000233837">
    <property type="component" value="Unassembled WGS sequence"/>
</dbReference>
<reference evidence="1 2" key="1">
    <citation type="journal article" date="2016" name="Sci. Rep.">
        <title>The Dendrobium catenatum Lindl. genome sequence provides insights into polysaccharide synthase, floral development and adaptive evolution.</title>
        <authorList>
            <person name="Zhang G.Q."/>
            <person name="Xu Q."/>
            <person name="Bian C."/>
            <person name="Tsai W.C."/>
            <person name="Yeh C.M."/>
            <person name="Liu K.W."/>
            <person name="Yoshida K."/>
            <person name="Zhang L.S."/>
            <person name="Chang S.B."/>
            <person name="Chen F."/>
            <person name="Shi Y."/>
            <person name="Su Y.Y."/>
            <person name="Zhang Y.Q."/>
            <person name="Chen L.J."/>
            <person name="Yin Y."/>
            <person name="Lin M."/>
            <person name="Huang H."/>
            <person name="Deng H."/>
            <person name="Wang Z.W."/>
            <person name="Zhu S.L."/>
            <person name="Zhao X."/>
            <person name="Deng C."/>
            <person name="Niu S.C."/>
            <person name="Huang J."/>
            <person name="Wang M."/>
            <person name="Liu G.H."/>
            <person name="Yang H.J."/>
            <person name="Xiao X.J."/>
            <person name="Hsiao Y.Y."/>
            <person name="Wu W.L."/>
            <person name="Chen Y.Y."/>
            <person name="Mitsuda N."/>
            <person name="Ohme-Takagi M."/>
            <person name="Luo Y.B."/>
            <person name="Van de Peer Y."/>
            <person name="Liu Z.J."/>
        </authorList>
    </citation>
    <scope>NUCLEOTIDE SEQUENCE [LARGE SCALE GENOMIC DNA]</scope>
    <source>
        <tissue evidence="1">The whole plant</tissue>
    </source>
</reference>
<reference evidence="1 2" key="2">
    <citation type="journal article" date="2017" name="Nature">
        <title>The Apostasia genome and the evolution of orchids.</title>
        <authorList>
            <person name="Zhang G.Q."/>
            <person name="Liu K.W."/>
            <person name="Li Z."/>
            <person name="Lohaus R."/>
            <person name="Hsiao Y.Y."/>
            <person name="Niu S.C."/>
            <person name="Wang J.Y."/>
            <person name="Lin Y.C."/>
            <person name="Xu Q."/>
            <person name="Chen L.J."/>
            <person name="Yoshida K."/>
            <person name="Fujiwara S."/>
            <person name="Wang Z.W."/>
            <person name="Zhang Y.Q."/>
            <person name="Mitsuda N."/>
            <person name="Wang M."/>
            <person name="Liu G.H."/>
            <person name="Pecoraro L."/>
            <person name="Huang H.X."/>
            <person name="Xiao X.J."/>
            <person name="Lin M."/>
            <person name="Wu X.Y."/>
            <person name="Wu W.L."/>
            <person name="Chen Y.Y."/>
            <person name="Chang S.B."/>
            <person name="Sakamoto S."/>
            <person name="Ohme-Takagi M."/>
            <person name="Yagi M."/>
            <person name="Zeng S.J."/>
            <person name="Shen C.Y."/>
            <person name="Yeh C.M."/>
            <person name="Luo Y.B."/>
            <person name="Tsai W.C."/>
            <person name="Van de Peer Y."/>
            <person name="Liu Z.J."/>
        </authorList>
    </citation>
    <scope>NUCLEOTIDE SEQUENCE [LARGE SCALE GENOMIC DNA]</scope>
    <source>
        <tissue evidence="1">The whole plant</tissue>
    </source>
</reference>
<sequence>MVNLLGVRPGLDIRNHVNWLHVSSDAESESEFSECDVASPEFFCGSDPGNDFALVRDRPVLSVASRGRSRGRGRRRR</sequence>